<evidence type="ECO:0000256" key="8">
    <source>
        <dbReference type="SAM" id="Phobius"/>
    </source>
</evidence>
<evidence type="ECO:0000256" key="2">
    <source>
        <dbReference type="ARBA" id="ARBA00022448"/>
    </source>
</evidence>
<comment type="caution">
    <text evidence="9">The sequence shown here is derived from an EMBL/GenBank/DDBJ whole genome shotgun (WGS) entry which is preliminary data.</text>
</comment>
<feature type="transmembrane region" description="Helical" evidence="8">
    <location>
        <begin position="122"/>
        <end position="144"/>
    </location>
</feature>
<keyword evidence="4 8" id="KW-0812">Transmembrane</keyword>
<dbReference type="AlphaFoldDB" id="A0A5J4YR08"/>
<dbReference type="PANTHER" id="PTHR33281:SF19">
    <property type="entry name" value="VOLTAGE-DEPENDENT ANION CHANNEL-FORMING PROTEIN YNEE"/>
    <property type="match status" value="1"/>
</dbReference>
<proteinExistence type="predicted"/>
<evidence type="ECO:0000313" key="10">
    <source>
        <dbReference type="Proteomes" id="UP000324585"/>
    </source>
</evidence>
<keyword evidence="7 8" id="KW-0472">Membrane</keyword>
<keyword evidence="10" id="KW-1185">Reference proteome</keyword>
<evidence type="ECO:0000256" key="5">
    <source>
        <dbReference type="ARBA" id="ARBA00022989"/>
    </source>
</evidence>
<dbReference type="GO" id="GO:0005886">
    <property type="term" value="C:plasma membrane"/>
    <property type="evidence" value="ECO:0007669"/>
    <property type="project" value="UniProtKB-SubCell"/>
</dbReference>
<protein>
    <submittedName>
        <fullName evidence="9">UPF0187 protein</fullName>
    </submittedName>
</protein>
<comment type="subcellular location">
    <subcellularLocation>
        <location evidence="1">Cell membrane</location>
        <topology evidence="1">Multi-pass membrane protein</topology>
    </subcellularLocation>
</comment>
<name>A0A5J4YR08_PORPP</name>
<evidence type="ECO:0000256" key="1">
    <source>
        <dbReference type="ARBA" id="ARBA00004651"/>
    </source>
</evidence>
<reference evidence="10" key="1">
    <citation type="journal article" date="2019" name="Nat. Commun.">
        <title>Expansion of phycobilisome linker gene families in mesophilic red algae.</title>
        <authorList>
            <person name="Lee J."/>
            <person name="Kim D."/>
            <person name="Bhattacharya D."/>
            <person name="Yoon H.S."/>
        </authorList>
    </citation>
    <scope>NUCLEOTIDE SEQUENCE [LARGE SCALE GENOMIC DNA]</scope>
    <source>
        <strain evidence="10">CCMP 1328</strain>
    </source>
</reference>
<evidence type="ECO:0000256" key="6">
    <source>
        <dbReference type="ARBA" id="ARBA00023065"/>
    </source>
</evidence>
<feature type="transmembrane region" description="Helical" evidence="8">
    <location>
        <begin position="97"/>
        <end position="116"/>
    </location>
</feature>
<dbReference type="InterPro" id="IPR044669">
    <property type="entry name" value="YneE/VCCN1/2-like"/>
</dbReference>
<dbReference type="GO" id="GO:0005254">
    <property type="term" value="F:chloride channel activity"/>
    <property type="evidence" value="ECO:0007669"/>
    <property type="project" value="InterPro"/>
</dbReference>
<keyword evidence="2" id="KW-0813">Transport</keyword>
<dbReference type="PANTHER" id="PTHR33281">
    <property type="entry name" value="UPF0187 PROTEIN YNEE"/>
    <property type="match status" value="1"/>
</dbReference>
<dbReference type="Pfam" id="PF25539">
    <property type="entry name" value="Bestrophin_2"/>
    <property type="match status" value="1"/>
</dbReference>
<evidence type="ECO:0000256" key="3">
    <source>
        <dbReference type="ARBA" id="ARBA00022475"/>
    </source>
</evidence>
<dbReference type="EMBL" id="VRMN01000006">
    <property type="protein sequence ID" value="KAA8493716.1"/>
    <property type="molecule type" value="Genomic_DNA"/>
</dbReference>
<accession>A0A5J4YR08</accession>
<dbReference type="Proteomes" id="UP000324585">
    <property type="component" value="Unassembled WGS sequence"/>
</dbReference>
<dbReference type="OMA" id="RIACQIP"/>
<gene>
    <name evidence="9" type="ORF">FVE85_4853</name>
</gene>
<keyword evidence="5 8" id="KW-1133">Transmembrane helix</keyword>
<evidence type="ECO:0000256" key="7">
    <source>
        <dbReference type="ARBA" id="ARBA00023136"/>
    </source>
</evidence>
<keyword evidence="3" id="KW-1003">Cell membrane</keyword>
<sequence>MGGGEEGCLVCGIMSCAAFVGAALPVKGSHGFAAQAGTRTDAHKVAVAAPLARRVQRAAGAAHAPLQMAITRPERYSTTDWINSLVTLPKSRILRRISSHIVANVAVSGLIVALFQQYPDALLWRVTPLPHTVLGTVMGLMLVFRTNSAYDRFWEGRKIWGGIVNRTRSLAVNFLNFVGPTSDAAVPALSARLIKLDQAFPLSLADHLRGEPTPAASIKALIPEEHWEEYLTARNRPLLTCKLMSRYVAQAYSMRDLRDGNTNAERETIERGINDLIDYMGMCERIVKTPVPLSYSRHTSRFLSLWCLTLPVIFVKADDWLVLPIMFFVSFSLFSIEEIGHLIEDPFIKHPDAPGIDLPLEAMASTINGDLQDMLDSFPSWANDLKPEVRGAMGRQLEAAGKQ</sequence>
<dbReference type="OrthoDB" id="1368at2759"/>
<organism evidence="9 10">
    <name type="scientific">Porphyridium purpureum</name>
    <name type="common">Red alga</name>
    <name type="synonym">Porphyridium cruentum</name>
    <dbReference type="NCBI Taxonomy" id="35688"/>
    <lineage>
        <taxon>Eukaryota</taxon>
        <taxon>Rhodophyta</taxon>
        <taxon>Bangiophyceae</taxon>
        <taxon>Porphyridiales</taxon>
        <taxon>Porphyridiaceae</taxon>
        <taxon>Porphyridium</taxon>
    </lineage>
</organism>
<keyword evidence="6" id="KW-0406">Ion transport</keyword>
<evidence type="ECO:0000256" key="4">
    <source>
        <dbReference type="ARBA" id="ARBA00022692"/>
    </source>
</evidence>
<evidence type="ECO:0000313" key="9">
    <source>
        <dbReference type="EMBL" id="KAA8493716.1"/>
    </source>
</evidence>